<evidence type="ECO:0000256" key="1">
    <source>
        <dbReference type="ARBA" id="ARBA00022679"/>
    </source>
</evidence>
<name>A0ABS2KAP9_9GAMM</name>
<keyword evidence="3" id="KW-1185">Reference proteome</keyword>
<comment type="caution">
    <text evidence="2">The sequence shown here is derived from an EMBL/GenBank/DDBJ whole genome shotgun (WGS) entry which is preliminary data.</text>
</comment>
<evidence type="ECO:0000313" key="3">
    <source>
        <dbReference type="Proteomes" id="UP001430149"/>
    </source>
</evidence>
<proteinExistence type="predicted"/>
<keyword evidence="1" id="KW-0808">Transferase</keyword>
<dbReference type="PANTHER" id="PTHR12788">
    <property type="entry name" value="PROTEIN-TYROSINE SULFOTRANSFERASE 2"/>
    <property type="match status" value="1"/>
</dbReference>
<dbReference type="EMBL" id="JADIKE010000039">
    <property type="protein sequence ID" value="MBM7127418.1"/>
    <property type="molecule type" value="Genomic_DNA"/>
</dbReference>
<organism evidence="2 3">
    <name type="scientific">Dyella flava</name>
    <dbReference type="NCBI Taxonomy" id="1920170"/>
    <lineage>
        <taxon>Bacteria</taxon>
        <taxon>Pseudomonadati</taxon>
        <taxon>Pseudomonadota</taxon>
        <taxon>Gammaproteobacteria</taxon>
        <taxon>Lysobacterales</taxon>
        <taxon>Rhodanobacteraceae</taxon>
        <taxon>Dyella</taxon>
    </lineage>
</organism>
<dbReference type="PANTHER" id="PTHR12788:SF10">
    <property type="entry name" value="PROTEIN-TYROSINE SULFOTRANSFERASE"/>
    <property type="match status" value="1"/>
</dbReference>
<dbReference type="Pfam" id="PF13469">
    <property type="entry name" value="Sulfotransfer_3"/>
    <property type="match status" value="1"/>
</dbReference>
<gene>
    <name evidence="2" type="ORF">ISP19_18740</name>
</gene>
<accession>A0ABS2KAP9</accession>
<sequence>MQRTFVVGCPRSGTTIVQAMLARHPQVFTLPETGFFPRLLGGLNYRLGDEGAKQRRRNLARRLGLTRRYGRREFLELQCALLGPEQPLSRAPWFQDDCVSRFIGMLDNLAVQGGRSMWIEKTPNHLLYLPEIEHYLPEARIIHVIRPGIDVLASITDAELRYDNKSFSGGLMQWTRRWNRAAEVHRSRIGARNHHFVFLEDLIHNPAEEWQRLCKFLDLATNVELDQTCHQNIADPKAEPWKRDALSGLPQQAESKVESLFGPQLREWLRERLTSYEELYAASSMAYNREDSFQTPVPIPGVRTVEHADVMEADASVVALKDGRFRVA</sequence>
<dbReference type="Proteomes" id="UP001430149">
    <property type="component" value="Unassembled WGS sequence"/>
</dbReference>
<dbReference type="SUPFAM" id="SSF52540">
    <property type="entry name" value="P-loop containing nucleoside triphosphate hydrolases"/>
    <property type="match status" value="1"/>
</dbReference>
<reference evidence="2" key="1">
    <citation type="submission" date="2020-10" db="EMBL/GenBank/DDBJ databases">
        <title>Phylogeny of dyella-like bacteria.</title>
        <authorList>
            <person name="Fu J."/>
        </authorList>
    </citation>
    <scope>NUCLEOTIDE SEQUENCE</scope>
    <source>
        <strain evidence="2">DHOC52</strain>
    </source>
</reference>
<protein>
    <submittedName>
        <fullName evidence="2">Sulfotransferase</fullName>
    </submittedName>
</protein>
<dbReference type="RefSeq" id="WP_204683949.1">
    <property type="nucleotide sequence ID" value="NZ_BSNR01000014.1"/>
</dbReference>
<dbReference type="InterPro" id="IPR026634">
    <property type="entry name" value="TPST-like"/>
</dbReference>
<dbReference type="InterPro" id="IPR027417">
    <property type="entry name" value="P-loop_NTPase"/>
</dbReference>
<evidence type="ECO:0000313" key="2">
    <source>
        <dbReference type="EMBL" id="MBM7127418.1"/>
    </source>
</evidence>
<dbReference type="Gene3D" id="3.40.50.300">
    <property type="entry name" value="P-loop containing nucleotide triphosphate hydrolases"/>
    <property type="match status" value="1"/>
</dbReference>